<keyword evidence="3" id="KW-1185">Reference proteome</keyword>
<feature type="compositionally biased region" description="Basic and acidic residues" evidence="1">
    <location>
        <begin position="166"/>
        <end position="178"/>
    </location>
</feature>
<feature type="compositionally biased region" description="Low complexity" evidence="1">
    <location>
        <begin position="206"/>
        <end position="219"/>
    </location>
</feature>
<feature type="compositionally biased region" description="Basic and acidic residues" evidence="1">
    <location>
        <begin position="314"/>
        <end position="332"/>
    </location>
</feature>
<dbReference type="GeneID" id="105129350"/>
<dbReference type="Proteomes" id="UP000694918">
    <property type="component" value="Unplaced"/>
</dbReference>
<organism evidence="3 5">
    <name type="scientific">Populus euphratica</name>
    <name type="common">Euphrates poplar</name>
    <dbReference type="NCBI Taxonomy" id="75702"/>
    <lineage>
        <taxon>Eukaryota</taxon>
        <taxon>Viridiplantae</taxon>
        <taxon>Streptophyta</taxon>
        <taxon>Embryophyta</taxon>
        <taxon>Tracheophyta</taxon>
        <taxon>Spermatophyta</taxon>
        <taxon>Magnoliopsida</taxon>
        <taxon>eudicotyledons</taxon>
        <taxon>Gunneridae</taxon>
        <taxon>Pentapetalae</taxon>
        <taxon>rosids</taxon>
        <taxon>fabids</taxon>
        <taxon>Malpighiales</taxon>
        <taxon>Salicaceae</taxon>
        <taxon>Saliceae</taxon>
        <taxon>Populus</taxon>
    </lineage>
</organism>
<sequence length="1056" mass="116247">MVLGLRSKNRKGTSDSSVQVDYIIHVQEIKPWPPSQSLKSVQSLLLQWENGDQSSGSFTSNVGDGKVEFIESFRLSATLCKEVSRKGTARDSFLKNYLEFNFYESRKDKAMKGQLLGSALINLADYGIIMDAVTINAPINFKKSSRSAVPAVLYLNIQPFDRDKSSLSKEVSLDKDGSETVSEVANEGNDNEIEIASFTDDDDVSSHSSLTVSSSALESIGGFPGQSDKKESRTGNSGTRSIDEEPALPSGVAPSNPDVNSVSQGFKHLNGAASPSLPTDMPANLLNPVNNLAENNMLSDDCSQVKDSNCVSLEESHSKQGTDRKAWRHETSGPENPSTNNLNGDLMDGKEKNELDDKERGSVILEVEKPSLEEKLLGQLPEDASKKQAKLRSNTLALDRTAIGVQGTHRDKLKHLKSVQLQFHSAEGDDPFINRKLIEKPKKINVSENVNKGVKGYEHSGREKSRKGFSDNEGESNSKVEILEEELSGAAAEDDLAEQGNSTKRFQLMEKEKQIDLPENLNKVDMSYTPSKREEETESNFSGNEVELQLKVEMLEEELMEAAAVEVGLYSVVAEHGSSINKVLAPARRLSRFYLHACKARSRVKSANAARAIISGLILVSKACGNDVPRLTFWLSNSIVLRAIVTQAVEKLQFASVPSIINNGSPKGRHESSPSEVQKTDGTESSDDWAEPEPYIAALKKIEAWIFSRIVTSVWWQTLTPHMQSTAVKSSNSRKTNARRHGLGDQEQGNFAIDLWKKAFRDACERLCPVRAGGHECGCLPVLSRLVMEQLVGRLDVAMFNAILRESAEEMPTDPVSDPISDPKVLPIPAGNSSFGAGAQLKNAVGNWSRWLTDLFGIDDDDSPEEKDELDRNRRECETSFKAFQLLNALSDLMMLPFEMLGDRSTRKEVCPTFGVPIIKRVLDNFVPDEFNPDPVPETILESFNSEDLADSGEESITNFPCIAAPAIYSPPPAALLTNIIGEVGGQTLHRSRSAMLRKSYASDDELDELDSPMTSIIDSSKVSPTATAWNWMQKGKAGRKVVRYQLLREVWKDGE</sequence>
<feature type="compositionally biased region" description="Basic and acidic residues" evidence="1">
    <location>
        <begin position="347"/>
        <end position="356"/>
    </location>
</feature>
<dbReference type="KEGG" id="peu:105129350"/>
<feature type="region of interest" description="Disordered" evidence="1">
    <location>
        <begin position="166"/>
        <end position="282"/>
    </location>
</feature>
<dbReference type="PROSITE" id="PS51840">
    <property type="entry name" value="C2_NT"/>
    <property type="match status" value="1"/>
</dbReference>
<evidence type="ECO:0000259" key="2">
    <source>
        <dbReference type="PROSITE" id="PS51840"/>
    </source>
</evidence>
<evidence type="ECO:0000256" key="1">
    <source>
        <dbReference type="SAM" id="MobiDB-lite"/>
    </source>
</evidence>
<feature type="domain" description="C2 NT-type" evidence="2">
    <location>
        <begin position="10"/>
        <end position="161"/>
    </location>
</feature>
<evidence type="ECO:0000313" key="3">
    <source>
        <dbReference type="Proteomes" id="UP000694918"/>
    </source>
</evidence>
<dbReference type="InterPro" id="IPR019448">
    <property type="entry name" value="NT-C2"/>
</dbReference>
<feature type="region of interest" description="Disordered" evidence="1">
    <location>
        <begin position="455"/>
        <end position="478"/>
    </location>
</feature>
<evidence type="ECO:0000313" key="5">
    <source>
        <dbReference type="RefSeq" id="XP_011029661.1"/>
    </source>
</evidence>
<feature type="region of interest" description="Disordered" evidence="1">
    <location>
        <begin position="663"/>
        <end position="689"/>
    </location>
</feature>
<feature type="compositionally biased region" description="Polar residues" evidence="1">
    <location>
        <begin position="333"/>
        <end position="343"/>
    </location>
</feature>
<accession>A0AAJ6UI38</accession>
<proteinExistence type="predicted"/>
<feature type="compositionally biased region" description="Acidic residues" evidence="1">
    <location>
        <begin position="189"/>
        <end position="203"/>
    </location>
</feature>
<evidence type="ECO:0000313" key="4">
    <source>
        <dbReference type="RefSeq" id="XP_011029659.1"/>
    </source>
</evidence>
<dbReference type="GO" id="GO:0005643">
    <property type="term" value="C:nuclear pore"/>
    <property type="evidence" value="ECO:0007669"/>
    <property type="project" value="InterPro"/>
</dbReference>
<dbReference type="RefSeq" id="XP_011029661.1">
    <property type="nucleotide sequence ID" value="XM_011031359.1"/>
</dbReference>
<dbReference type="PANTHER" id="PTHR31344">
    <property type="entry name" value="NUCLEAR PORE COMPLEX PROTEIN NUP205"/>
    <property type="match status" value="1"/>
</dbReference>
<dbReference type="AlphaFoldDB" id="A0AAJ6UI38"/>
<gene>
    <name evidence="4 5" type="primary">LOC105129350</name>
</gene>
<reference evidence="4 5" key="1">
    <citation type="submission" date="2025-04" db="UniProtKB">
        <authorList>
            <consortium name="RefSeq"/>
        </authorList>
    </citation>
    <scope>IDENTIFICATION</scope>
</reference>
<protein>
    <submittedName>
        <fullName evidence="4 5">Uncharacterized protein LOC105129350 isoform X1</fullName>
    </submittedName>
</protein>
<dbReference type="InterPro" id="IPR021827">
    <property type="entry name" value="Nup186/Nup192/Nup205"/>
</dbReference>
<dbReference type="PANTHER" id="PTHR31344:SF13">
    <property type="entry name" value="EEIG1_EHBP1 PROTEIN AMINO-TERMINAL DOMAIN PROTEIN"/>
    <property type="match status" value="1"/>
</dbReference>
<dbReference type="Pfam" id="PF10358">
    <property type="entry name" value="NT-C2"/>
    <property type="match status" value="1"/>
</dbReference>
<name>A0AAJ6UI38_POPEU</name>
<feature type="compositionally biased region" description="Basic and acidic residues" evidence="1">
    <location>
        <begin position="668"/>
        <end position="682"/>
    </location>
</feature>
<feature type="region of interest" description="Disordered" evidence="1">
    <location>
        <begin position="313"/>
        <end position="356"/>
    </location>
</feature>
<dbReference type="RefSeq" id="XP_011029659.1">
    <property type="nucleotide sequence ID" value="XM_011031357.1"/>
</dbReference>